<dbReference type="InterPro" id="IPR012337">
    <property type="entry name" value="RNaseH-like_sf"/>
</dbReference>
<evidence type="ECO:0000256" key="3">
    <source>
        <dbReference type="ARBA" id="ARBA00022490"/>
    </source>
</evidence>
<dbReference type="PANTHER" id="PTHR35004:SF6">
    <property type="entry name" value="TRANSPOSASE"/>
    <property type="match status" value="1"/>
</dbReference>
<feature type="domain" description="Integrase catalytic" evidence="6">
    <location>
        <begin position="124"/>
        <end position="303"/>
    </location>
</feature>
<organism evidence="7 8">
    <name type="scientific">Tepidiphilus baoligensis</name>
    <dbReference type="NCBI Taxonomy" id="2698687"/>
    <lineage>
        <taxon>Bacteria</taxon>
        <taxon>Pseudomonadati</taxon>
        <taxon>Pseudomonadota</taxon>
        <taxon>Hydrogenophilia</taxon>
        <taxon>Hydrogenophilales</taxon>
        <taxon>Hydrogenophilaceae</taxon>
        <taxon>Tepidiphilus</taxon>
    </lineage>
</organism>
<evidence type="ECO:0000256" key="4">
    <source>
        <dbReference type="ARBA" id="ARBA00023118"/>
    </source>
</evidence>
<keyword evidence="4" id="KW-0051">Antiviral defense</keyword>
<evidence type="ECO:0000313" key="8">
    <source>
        <dbReference type="Proteomes" id="UP000669605"/>
    </source>
</evidence>
<dbReference type="NCBIfam" id="TIGR01881">
    <property type="entry name" value="cas_Cmr5"/>
    <property type="match status" value="1"/>
</dbReference>
<dbReference type="NCBIfam" id="NF033577">
    <property type="entry name" value="transpos_IS481"/>
    <property type="match status" value="1"/>
</dbReference>
<accession>A0ABX1QN79</accession>
<reference evidence="7 8" key="1">
    <citation type="journal article" date="2020" name="Curr. Microbiol.">
        <title>Tepidiphilus baoligensis sp. nov., a Novel Bacterium of the Family Hydrogenophilaceae Isolated from an Oil Reservoir.</title>
        <authorList>
            <person name="Zhang X."/>
            <person name="Wang G."/>
            <person name="Ma X."/>
            <person name="Yu J."/>
            <person name="You J."/>
            <person name="Xue Y."/>
            <person name="Ma Y."/>
        </authorList>
    </citation>
    <scope>NUCLEOTIDE SEQUENCE [LARGE SCALE GENOMIC DNA]</scope>
    <source>
        <strain evidence="7 8">B18-69</strain>
    </source>
</reference>
<dbReference type="PROSITE" id="PS50994">
    <property type="entry name" value="INTEGRASE"/>
    <property type="match status" value="1"/>
</dbReference>
<dbReference type="InterPro" id="IPR047656">
    <property type="entry name" value="IS481-like_transpos"/>
</dbReference>
<dbReference type="PANTHER" id="PTHR35004">
    <property type="entry name" value="TRANSPOSASE RV3428C-RELATED"/>
    <property type="match status" value="1"/>
</dbReference>
<dbReference type="Pfam" id="PF09701">
    <property type="entry name" value="Cas_Cmr5"/>
    <property type="match status" value="1"/>
</dbReference>
<comment type="caution">
    <text evidence="7">The sequence shown here is derived from an EMBL/GenBank/DDBJ whole genome shotgun (WGS) entry which is preliminary data.</text>
</comment>
<comment type="subcellular location">
    <subcellularLocation>
        <location evidence="1">Cytoplasm</location>
    </subcellularLocation>
</comment>
<proteinExistence type="inferred from homology"/>
<dbReference type="Gene3D" id="3.30.420.10">
    <property type="entry name" value="Ribonuclease H-like superfamily/Ribonuclease H"/>
    <property type="match status" value="1"/>
</dbReference>
<keyword evidence="3" id="KW-0963">Cytoplasm</keyword>
<dbReference type="InterPro" id="IPR001584">
    <property type="entry name" value="Integrase_cat-core"/>
</dbReference>
<protein>
    <recommendedName>
        <fullName evidence="5">CRISPR type III-B/RAMP module-associated protein Cmr5</fullName>
    </recommendedName>
</protein>
<dbReference type="SUPFAM" id="SSF53098">
    <property type="entry name" value="Ribonuclease H-like"/>
    <property type="match status" value="1"/>
</dbReference>
<sequence>MMVRLHKNATTTPATRRYIQSSNLPVRRLARELGVSEDTIRRWKKRTDVEDRPHTAHRLQTNLTPFQEAVVVELRKTLMLPLDDLLAVVREFITPNVSRSGLDRCLRRHGVGSLKAMQPKAEKPGHKPFKSYEPGFVHLDVKYLPQMPDENKRRYLFVAIDRATRWVFVAIYPEKTAANARRFLSSLIEAAPFRLHTILTDNGKEFTDRFITRGERTPTGAHAFDELCQALDIEHRLTKPRRPQTNGMVERFNGRISEVLATHRFDSREALEATIHRYVWLYNHHIPQKALGHVPPIEAMKRWYAEKPELFIKIPRNRPGPDIQQHGKDYVNVAKGLPALIMNSGLMQTLAFLHQKGGAHEQLAMHLRDWLHDHLRTPRDFENCMQALFEASPRDFQRITTESLAWLKWLRQMASAQQGD</sequence>
<evidence type="ECO:0000256" key="1">
    <source>
        <dbReference type="ARBA" id="ARBA00004496"/>
    </source>
</evidence>
<dbReference type="Gene3D" id="1.10.520.30">
    <property type="entry name" value="AF1862-like domain"/>
    <property type="match status" value="1"/>
</dbReference>
<dbReference type="InterPro" id="IPR010160">
    <property type="entry name" value="CRISPR-assoc_prot_Cmr5"/>
</dbReference>
<dbReference type="SUPFAM" id="SSF158568">
    <property type="entry name" value="AF1862-like"/>
    <property type="match status" value="1"/>
</dbReference>
<dbReference type="InterPro" id="IPR009057">
    <property type="entry name" value="Homeodomain-like_sf"/>
</dbReference>
<dbReference type="SUPFAM" id="SSF46689">
    <property type="entry name" value="Homeodomain-like"/>
    <property type="match status" value="1"/>
</dbReference>
<evidence type="ECO:0000256" key="5">
    <source>
        <dbReference type="ARBA" id="ARBA00030001"/>
    </source>
</evidence>
<dbReference type="Pfam" id="PF00665">
    <property type="entry name" value="rve"/>
    <property type="match status" value="1"/>
</dbReference>
<keyword evidence="8" id="KW-1185">Reference proteome</keyword>
<gene>
    <name evidence="7" type="ORF">GV368_06085</name>
</gene>
<dbReference type="InterPro" id="IPR023101">
    <property type="entry name" value="AF1862-like_dom_sf"/>
</dbReference>
<dbReference type="EMBL" id="JAAAUB010000007">
    <property type="protein sequence ID" value="NMH16674.1"/>
    <property type="molecule type" value="Genomic_DNA"/>
</dbReference>
<dbReference type="Proteomes" id="UP000669605">
    <property type="component" value="Unassembled WGS sequence"/>
</dbReference>
<name>A0ABX1QN79_9PROT</name>
<evidence type="ECO:0000256" key="2">
    <source>
        <dbReference type="ARBA" id="ARBA00006161"/>
    </source>
</evidence>
<dbReference type="InterPro" id="IPR036397">
    <property type="entry name" value="RNaseH_sf"/>
</dbReference>
<evidence type="ECO:0000259" key="6">
    <source>
        <dbReference type="PROSITE" id="PS50994"/>
    </source>
</evidence>
<evidence type="ECO:0000313" key="7">
    <source>
        <dbReference type="EMBL" id="NMH16674.1"/>
    </source>
</evidence>
<comment type="similarity">
    <text evidence="2">Belongs to the CRISPR system Cmr5 family.</text>
</comment>